<feature type="region of interest" description="Disordered" evidence="1">
    <location>
        <begin position="333"/>
        <end position="365"/>
    </location>
</feature>
<protein>
    <submittedName>
        <fullName evidence="2">Uncharacterized protein</fullName>
    </submittedName>
</protein>
<sequence length="744" mass="81128">MRKPVALHPHLKRGIDYEPLQVDPADALDSEHGSHDEAQRAAKRRRLEAIVTQYLKGNPPRLLSTSLRRPLDKAWKNPWAKEKRHAIESRIGKPQHSVGYVQGYKAKDTPTHENVRGAPSRAKSPEISRTAHAESLNSVRYEEFIGSVTAPFPTASNSKRQNSIDTEHALADEHTPSASGARSKRIHRKEWLRRPPAEPERSMSEGDSATNFQPSSPTPSRPGRSPRDDVQKAFPVLDFDDIRHTSPKAKEPRALELHRSSMDIHSLGRATGSAHAQVETMDISESRSGVQLGLQDHLVGSRHTSSGSDDNALGAATTAGAADFENAAFSQRATQHVQPAVHAHQTGANTAPANAHNSLHDMNGALTDPVAIGRHQVDHELPGEQLPDQEASLQNRFGEPNSQECVFNHPSRDSIQKSVERCVLHVPVLSVAKLGTQRRAARNTADGVTAQNPAYNSVASPTPNSSTGFAFERVGKSKNINKGPRGSRPKPVKVEVSTSKSMDDISPPQGQTRFSTVRTPPRDIYDVMSLEKEIRDRSPSRRESIHSTQAALTLARLGFQEGSFPSPVDDNALAQTWETTPGPADPIASITPFHAFNAELDKEYPLDSLPDGPPISTQDLLDAASPFAFSTAKKKAFKPLARSNLRFAVLPDDGVDEGANMAGQQSPTPPADRASLKDRGVRRSIQSTANSVDRGSQEASTQDVEDTTKLQATPRSTAYSFDREDLSACMDFTARFLRNLDAVT</sequence>
<gene>
    <name evidence="2" type="ORF">EJ04DRAFT_259736</name>
</gene>
<feature type="region of interest" description="Disordered" evidence="1">
    <location>
        <begin position="23"/>
        <end position="42"/>
    </location>
</feature>
<evidence type="ECO:0000313" key="3">
    <source>
        <dbReference type="Proteomes" id="UP000799444"/>
    </source>
</evidence>
<feature type="region of interest" description="Disordered" evidence="1">
    <location>
        <begin position="442"/>
        <end position="517"/>
    </location>
</feature>
<evidence type="ECO:0000256" key="1">
    <source>
        <dbReference type="SAM" id="MobiDB-lite"/>
    </source>
</evidence>
<dbReference type="EMBL" id="ML996102">
    <property type="protein sequence ID" value="KAF2739885.1"/>
    <property type="molecule type" value="Genomic_DNA"/>
</dbReference>
<keyword evidence="3" id="KW-1185">Reference proteome</keyword>
<feature type="region of interest" description="Disordered" evidence="1">
    <location>
        <begin position="168"/>
        <end position="230"/>
    </location>
</feature>
<evidence type="ECO:0000313" key="2">
    <source>
        <dbReference type="EMBL" id="KAF2739885.1"/>
    </source>
</evidence>
<accession>A0A9P4R9U4</accession>
<dbReference type="OrthoDB" id="5419922at2759"/>
<dbReference type="AlphaFoldDB" id="A0A9P4R9U4"/>
<feature type="region of interest" description="Disordered" evidence="1">
    <location>
        <begin position="656"/>
        <end position="711"/>
    </location>
</feature>
<feature type="region of interest" description="Disordered" evidence="1">
    <location>
        <begin position="109"/>
        <end position="134"/>
    </location>
</feature>
<proteinExistence type="predicted"/>
<feature type="compositionally biased region" description="Polar residues" evidence="1">
    <location>
        <begin position="684"/>
        <end position="702"/>
    </location>
</feature>
<name>A0A9P4R9U4_9PLEO</name>
<feature type="compositionally biased region" description="Basic residues" evidence="1">
    <location>
        <begin position="182"/>
        <end position="191"/>
    </location>
</feature>
<feature type="compositionally biased region" description="Polar residues" evidence="1">
    <location>
        <begin position="449"/>
        <end position="468"/>
    </location>
</feature>
<feature type="compositionally biased region" description="Basic and acidic residues" evidence="1">
    <location>
        <begin position="192"/>
        <end position="204"/>
    </location>
</feature>
<feature type="compositionally biased region" description="Polar residues" evidence="1">
    <location>
        <begin position="346"/>
        <end position="357"/>
    </location>
</feature>
<reference evidence="2" key="1">
    <citation type="journal article" date="2020" name="Stud. Mycol.">
        <title>101 Dothideomycetes genomes: a test case for predicting lifestyles and emergence of pathogens.</title>
        <authorList>
            <person name="Haridas S."/>
            <person name="Albert R."/>
            <person name="Binder M."/>
            <person name="Bloem J."/>
            <person name="Labutti K."/>
            <person name="Salamov A."/>
            <person name="Andreopoulos B."/>
            <person name="Baker S."/>
            <person name="Barry K."/>
            <person name="Bills G."/>
            <person name="Bluhm B."/>
            <person name="Cannon C."/>
            <person name="Castanera R."/>
            <person name="Culley D."/>
            <person name="Daum C."/>
            <person name="Ezra D."/>
            <person name="Gonzalez J."/>
            <person name="Henrissat B."/>
            <person name="Kuo A."/>
            <person name="Liang C."/>
            <person name="Lipzen A."/>
            <person name="Lutzoni F."/>
            <person name="Magnuson J."/>
            <person name="Mondo S."/>
            <person name="Nolan M."/>
            <person name="Ohm R."/>
            <person name="Pangilinan J."/>
            <person name="Park H.-J."/>
            <person name="Ramirez L."/>
            <person name="Alfaro M."/>
            <person name="Sun H."/>
            <person name="Tritt A."/>
            <person name="Yoshinaga Y."/>
            <person name="Zwiers L.-H."/>
            <person name="Turgeon B."/>
            <person name="Goodwin S."/>
            <person name="Spatafora J."/>
            <person name="Crous P."/>
            <person name="Grigoriev I."/>
        </authorList>
    </citation>
    <scope>NUCLEOTIDE SEQUENCE</scope>
    <source>
        <strain evidence="2">CBS 125425</strain>
    </source>
</reference>
<feature type="compositionally biased region" description="Basic and acidic residues" evidence="1">
    <location>
        <begin position="29"/>
        <end position="40"/>
    </location>
</feature>
<organism evidence="2 3">
    <name type="scientific">Polyplosphaeria fusca</name>
    <dbReference type="NCBI Taxonomy" id="682080"/>
    <lineage>
        <taxon>Eukaryota</taxon>
        <taxon>Fungi</taxon>
        <taxon>Dikarya</taxon>
        <taxon>Ascomycota</taxon>
        <taxon>Pezizomycotina</taxon>
        <taxon>Dothideomycetes</taxon>
        <taxon>Pleosporomycetidae</taxon>
        <taxon>Pleosporales</taxon>
        <taxon>Tetraplosphaeriaceae</taxon>
        <taxon>Polyplosphaeria</taxon>
    </lineage>
</organism>
<feature type="compositionally biased region" description="Polar residues" evidence="1">
    <location>
        <begin position="508"/>
        <end position="517"/>
    </location>
</feature>
<dbReference type="Proteomes" id="UP000799444">
    <property type="component" value="Unassembled WGS sequence"/>
</dbReference>
<feature type="compositionally biased region" description="Basic and acidic residues" evidence="1">
    <location>
        <begin position="123"/>
        <end position="132"/>
    </location>
</feature>
<comment type="caution">
    <text evidence="2">The sequence shown here is derived from an EMBL/GenBank/DDBJ whole genome shotgun (WGS) entry which is preliminary data.</text>
</comment>